<keyword evidence="2" id="KW-0472">Membrane</keyword>
<accession>A0AAF3F3Q9</accession>
<keyword evidence="2" id="KW-1133">Transmembrane helix</keyword>
<keyword evidence="2" id="KW-0812">Transmembrane</keyword>
<feature type="compositionally biased region" description="Polar residues" evidence="1">
    <location>
        <begin position="209"/>
        <end position="224"/>
    </location>
</feature>
<protein>
    <submittedName>
        <fullName evidence="4">Uncharacterized protein</fullName>
    </submittedName>
</protein>
<dbReference type="WBParaSite" id="MBELARI_LOCUS21204">
    <property type="protein sequence ID" value="MBELARI_LOCUS21204"/>
    <property type="gene ID" value="MBELARI_LOCUS21204"/>
</dbReference>
<reference evidence="4" key="1">
    <citation type="submission" date="2024-02" db="UniProtKB">
        <authorList>
            <consortium name="WormBaseParasite"/>
        </authorList>
    </citation>
    <scope>IDENTIFICATION</scope>
</reference>
<dbReference type="Proteomes" id="UP000887575">
    <property type="component" value="Unassembled WGS sequence"/>
</dbReference>
<evidence type="ECO:0000313" key="3">
    <source>
        <dbReference type="Proteomes" id="UP000887575"/>
    </source>
</evidence>
<feature type="compositionally biased region" description="Basic and acidic residues" evidence="1">
    <location>
        <begin position="176"/>
        <end position="185"/>
    </location>
</feature>
<evidence type="ECO:0000313" key="4">
    <source>
        <dbReference type="WBParaSite" id="MBELARI_LOCUS21204"/>
    </source>
</evidence>
<keyword evidence="3" id="KW-1185">Reference proteome</keyword>
<feature type="compositionally biased region" description="Basic and acidic residues" evidence="1">
    <location>
        <begin position="194"/>
        <end position="208"/>
    </location>
</feature>
<feature type="region of interest" description="Disordered" evidence="1">
    <location>
        <begin position="159"/>
        <end position="224"/>
    </location>
</feature>
<organism evidence="3 4">
    <name type="scientific">Mesorhabditis belari</name>
    <dbReference type="NCBI Taxonomy" id="2138241"/>
    <lineage>
        <taxon>Eukaryota</taxon>
        <taxon>Metazoa</taxon>
        <taxon>Ecdysozoa</taxon>
        <taxon>Nematoda</taxon>
        <taxon>Chromadorea</taxon>
        <taxon>Rhabditida</taxon>
        <taxon>Rhabditina</taxon>
        <taxon>Rhabditomorpha</taxon>
        <taxon>Rhabditoidea</taxon>
        <taxon>Rhabditidae</taxon>
        <taxon>Mesorhabditinae</taxon>
        <taxon>Mesorhabditis</taxon>
    </lineage>
</organism>
<name>A0AAF3F3Q9_9BILA</name>
<evidence type="ECO:0000256" key="1">
    <source>
        <dbReference type="SAM" id="MobiDB-lite"/>
    </source>
</evidence>
<sequence length="224" mass="24751">MCNLNQPPPENAPPPIIPFPDNLGKPLQLQIALGLLAVSVLIDLHSPSIAHSSLVHSIQLVAAFIGFFFLYEWWKPPRQSLSHITVDGNTITDLCRCHLVEDNADTPIEKKPCQSESCSSASSSAQTAVSSSASIAHSNDKVIAQKPTDDTKASQIQFKVTDDAEPPQRNASEIQRFQDQRDRFEAGVFTSLLEHQRKRDSNAAEHTRPTQSDRSMKSQLSKKQ</sequence>
<proteinExistence type="predicted"/>
<evidence type="ECO:0000256" key="2">
    <source>
        <dbReference type="SAM" id="Phobius"/>
    </source>
</evidence>
<feature type="transmembrane region" description="Helical" evidence="2">
    <location>
        <begin position="56"/>
        <end position="74"/>
    </location>
</feature>
<dbReference type="AlphaFoldDB" id="A0AAF3F3Q9"/>